<feature type="transmembrane region" description="Helical" evidence="10">
    <location>
        <begin position="533"/>
        <end position="558"/>
    </location>
</feature>
<dbReference type="GO" id="GO:0007030">
    <property type="term" value="P:Golgi organization"/>
    <property type="evidence" value="ECO:0007669"/>
    <property type="project" value="InterPro"/>
</dbReference>
<dbReference type="EnsemblMetazoa" id="AALB008917-RA">
    <property type="protein sequence ID" value="AALB008917-PA"/>
    <property type="gene ID" value="AALB008917"/>
</dbReference>
<dbReference type="PANTHER" id="PTHR12783:SF5">
    <property type="entry name" value="RALA-BINDING PROTEIN 1"/>
    <property type="match status" value="1"/>
</dbReference>
<dbReference type="VEuPathDB" id="VectorBase:AALB017536"/>
<organism evidence="11 12">
    <name type="scientific">Anopheles albimanus</name>
    <name type="common">New world malaria mosquito</name>
    <dbReference type="NCBI Taxonomy" id="7167"/>
    <lineage>
        <taxon>Eukaryota</taxon>
        <taxon>Metazoa</taxon>
        <taxon>Ecdysozoa</taxon>
        <taxon>Arthropoda</taxon>
        <taxon>Hexapoda</taxon>
        <taxon>Insecta</taxon>
        <taxon>Pterygota</taxon>
        <taxon>Neoptera</taxon>
        <taxon>Endopterygota</taxon>
        <taxon>Diptera</taxon>
        <taxon>Nematocera</taxon>
        <taxon>Culicoidea</taxon>
        <taxon>Culicidae</taxon>
        <taxon>Anophelinae</taxon>
        <taxon>Anopheles</taxon>
    </lineage>
</organism>
<evidence type="ECO:0000256" key="9">
    <source>
        <dbReference type="SAM" id="MobiDB-lite"/>
    </source>
</evidence>
<dbReference type="VEuPathDB" id="VectorBase:AALB017535"/>
<dbReference type="GO" id="GO:0005096">
    <property type="term" value="F:GTPase activator activity"/>
    <property type="evidence" value="ECO:0007669"/>
    <property type="project" value="UniProtKB-KW"/>
</dbReference>
<evidence type="ECO:0000256" key="4">
    <source>
        <dbReference type="ARBA" id="ARBA00022989"/>
    </source>
</evidence>
<keyword evidence="2" id="KW-0343">GTPase activation</keyword>
<dbReference type="SMART" id="SM00324">
    <property type="entry name" value="RhoGAP"/>
    <property type="match status" value="1"/>
</dbReference>
<dbReference type="Pfam" id="PF20924">
    <property type="entry name" value="RLIP76_Ral-bd"/>
    <property type="match status" value="1"/>
</dbReference>
<comment type="subcellular location">
    <subcellularLocation>
        <location evidence="1">Golgi apparatus membrane</location>
    </subcellularLocation>
</comment>
<feature type="compositionally biased region" description="Low complexity" evidence="9">
    <location>
        <begin position="79"/>
        <end position="91"/>
    </location>
</feature>
<evidence type="ECO:0000256" key="7">
    <source>
        <dbReference type="ARBA" id="ARBA00023136"/>
    </source>
</evidence>
<dbReference type="InterPro" id="IPR019177">
    <property type="entry name" value="Golgin_subfamily_A_member_5"/>
</dbReference>
<dbReference type="GO" id="GO:0031267">
    <property type="term" value="F:small GTPase binding"/>
    <property type="evidence" value="ECO:0007669"/>
    <property type="project" value="InterPro"/>
</dbReference>
<feature type="region of interest" description="Disordered" evidence="9">
    <location>
        <begin position="27"/>
        <end position="126"/>
    </location>
</feature>
<keyword evidence="5" id="KW-0333">Golgi apparatus</keyword>
<dbReference type="InterPro" id="IPR049041">
    <property type="entry name" value="RalBP1-like_Ral-bd"/>
</dbReference>
<proteinExistence type="predicted"/>
<evidence type="ECO:0000313" key="11">
    <source>
        <dbReference type="EnsemblMetazoa" id="AALB008917-PA"/>
    </source>
</evidence>
<feature type="region of interest" description="Disordered" evidence="9">
    <location>
        <begin position="624"/>
        <end position="725"/>
    </location>
</feature>
<dbReference type="AlphaFoldDB" id="A0A182FQU6"/>
<feature type="compositionally biased region" description="Basic and acidic residues" evidence="9">
    <location>
        <begin position="659"/>
        <end position="717"/>
    </location>
</feature>
<dbReference type="VEuPathDB" id="VectorBase:AALB20_036219"/>
<dbReference type="STRING" id="7167.A0A182FQU6"/>
<feature type="compositionally biased region" description="Low complexity" evidence="9">
    <location>
        <begin position="109"/>
        <end position="119"/>
    </location>
</feature>
<dbReference type="SUPFAM" id="SSF48350">
    <property type="entry name" value="GTPase activation domain, GAP"/>
    <property type="match status" value="1"/>
</dbReference>
<dbReference type="GO" id="GO:0007264">
    <property type="term" value="P:small GTPase-mediated signal transduction"/>
    <property type="evidence" value="ECO:0007669"/>
    <property type="project" value="InterPro"/>
</dbReference>
<feature type="coiled-coil region" evidence="8">
    <location>
        <begin position="445"/>
        <end position="479"/>
    </location>
</feature>
<keyword evidence="6 8" id="KW-0175">Coiled coil</keyword>
<sequence>MSWLQDLAGRAENILTKIDQNAATVLQTRPDSDDVDGSAPLMEVSVTKSESIPPNTPKPRTITKTSHLVVRSPKRMGKSASNSSFDRSSANEQDVEDTLSSKSERQNFSETSSRRSSISSKKEGTVIDMSTMATAAPNPAGHEFSYSIEKELAATKIILAEVKSERDELKTELDNALSQLSNGETEAKLMQLEALCESLVEEKNDLSLKLLNIEEANGKYVKSISELESTVAKHVQSEQELQTKLETARLEAENAMSELQQYRVRAHATLQLKEKTIDQLKEQITNIGRNEQGMANGGLSNSEQILQIELEQTRQEKSNLVDELNALNERLKQREGQWLATEEKLKMTVHNLEKHLQQSQQQSTFETDRFLQLEDDFKIKQKELASAREELIKQRTSFTARVYEKDAEIKKLRSKIQNRPASPSSDVEDRLASLTQSLVQKQTTLETVTAERNALRLQLEKLESQYRSTASQVRQQRAVYLNSNVTDDAKSQVPNFMVENPFDNNVARRMKRAYSSLDSIGIRLGVFLRRYPLIRILVIFYVVILHMWVIVMVFRVAILDSGENSFSMDFDSPDCVEKDFPGLYASEAGGKSKKDEKDFSDADPEKVSKKELLIGRRKDKKEKKTAYATLEGESSPEEELETKSPSKTKKSKTFKFPSKSKEKREKSREKERPEVTAKVEDVGKTPDKAEKDKEKDKKKDKEKKEKEKKEKSKDKKEKKLKQGSVSEEVLELGDAQPIFGVSLGLANERSRCHDGVNLPLVVRDCIDYLQEHGLQSDQIYKVEAVKTKLQQLKRTYNNREGSCVAEMDVPIACGLLKMFLRELPEPILTTDLSSRFEEVASHSQVSQQEQELVSLVEQLPSCNRTLLSWIFMHVDAVTQNEDYTKMNAQNIAMLLSPTLQMSHRLFVAILCHCSTLFADTTLHKYVPPLTASSPNLPETPEDISTELRKQESLLAQIHAEMNAGFVTKKREEQLWEVQRIITQLKRKLRTFEKKSDCLQKSLDDTVDGDISIDLNLQKGKFSCSDDESSIKTVTAISTESAANTETKNTPQETPEQTVVIGERKKSITDSPTDAGGMSGGETTVVTAAQPQHHGTSAEATKVSDKVTVTDNGFLLLPQNHPEYLTLIRLQLENQELVNWKAQLQSRIQAERNEIVKMKKLLITDGGSTQGPGSIGLLDTSVAASEEYERLVAQYVKENALLEQKRQMLAKEIFEENKNLIQMQVDLALNRYKI</sequence>
<dbReference type="Pfam" id="PF09787">
    <property type="entry name" value="Golgin_A5"/>
    <property type="match status" value="1"/>
</dbReference>
<feature type="coiled-coil region" evidence="8">
    <location>
        <begin position="152"/>
        <end position="390"/>
    </location>
</feature>
<dbReference type="GO" id="GO:0000139">
    <property type="term" value="C:Golgi membrane"/>
    <property type="evidence" value="ECO:0007669"/>
    <property type="project" value="UniProtKB-SubCell"/>
</dbReference>
<name>A0A182FQU6_ANOAL</name>
<dbReference type="Pfam" id="PF00620">
    <property type="entry name" value="RhoGAP"/>
    <property type="match status" value="1"/>
</dbReference>
<dbReference type="InterPro" id="IPR008936">
    <property type="entry name" value="Rho_GTPase_activation_prot"/>
</dbReference>
<evidence type="ECO:0000256" key="6">
    <source>
        <dbReference type="ARBA" id="ARBA00023054"/>
    </source>
</evidence>
<dbReference type="InterPro" id="IPR000198">
    <property type="entry name" value="RhoGAP_dom"/>
</dbReference>
<dbReference type="FunFam" id="1.20.58.90:FF:000001">
    <property type="entry name" value="ralA-binding protein 1"/>
    <property type="match status" value="1"/>
</dbReference>
<evidence type="ECO:0000256" key="10">
    <source>
        <dbReference type="SAM" id="Phobius"/>
    </source>
</evidence>
<dbReference type="Gene3D" id="1.10.555.10">
    <property type="entry name" value="Rho GTPase activation protein"/>
    <property type="match status" value="1"/>
</dbReference>
<protein>
    <submittedName>
        <fullName evidence="11">Uncharacterized protein</fullName>
    </submittedName>
</protein>
<dbReference type="PANTHER" id="PTHR12783">
    <property type="entry name" value="RALA BINDING PROTEIN 1 RALBP1"/>
    <property type="match status" value="1"/>
</dbReference>
<evidence type="ECO:0000256" key="5">
    <source>
        <dbReference type="ARBA" id="ARBA00023034"/>
    </source>
</evidence>
<reference evidence="11" key="2">
    <citation type="submission" date="2022-08" db="UniProtKB">
        <authorList>
            <consortium name="EnsemblMetazoa"/>
        </authorList>
    </citation>
    <scope>IDENTIFICATION</scope>
    <source>
        <strain evidence="11">STECLA/ALBI9_A</strain>
    </source>
</reference>
<dbReference type="InterPro" id="IPR039767">
    <property type="entry name" value="RALBP1"/>
</dbReference>
<keyword evidence="7 10" id="KW-0472">Membrane</keyword>
<evidence type="ECO:0000256" key="2">
    <source>
        <dbReference type="ARBA" id="ARBA00022468"/>
    </source>
</evidence>
<keyword evidence="3 10" id="KW-0812">Transmembrane</keyword>
<reference evidence="11 12" key="1">
    <citation type="journal article" date="2017" name="G3 (Bethesda)">
        <title>The Physical Genome Mapping of Anopheles albimanus Corrected Scaffold Misassemblies and Identified Interarm Rearrangements in Genus Anopheles.</title>
        <authorList>
            <person name="Artemov G.N."/>
            <person name="Peery A.N."/>
            <person name="Jiang X."/>
            <person name="Tu Z."/>
            <person name="Stegniy V.N."/>
            <person name="Sharakhova M.V."/>
            <person name="Sharakhov I.V."/>
        </authorList>
    </citation>
    <scope>NUCLEOTIDE SEQUENCE [LARGE SCALE GENOMIC DNA]</scope>
    <source>
        <strain evidence="11 12">ALBI9_A</strain>
    </source>
</reference>
<dbReference type="Gene3D" id="1.20.58.90">
    <property type="match status" value="1"/>
</dbReference>
<evidence type="ECO:0000313" key="12">
    <source>
        <dbReference type="Proteomes" id="UP000069272"/>
    </source>
</evidence>
<dbReference type="PROSITE" id="PS50238">
    <property type="entry name" value="RHOGAP"/>
    <property type="match status" value="1"/>
</dbReference>
<accession>A0A182FQU6</accession>
<evidence type="ECO:0000256" key="3">
    <source>
        <dbReference type="ARBA" id="ARBA00022692"/>
    </source>
</evidence>
<evidence type="ECO:0000256" key="8">
    <source>
        <dbReference type="SAM" id="Coils"/>
    </source>
</evidence>
<dbReference type="Proteomes" id="UP000069272">
    <property type="component" value="Chromosome 2R"/>
</dbReference>
<feature type="coiled-coil region" evidence="8">
    <location>
        <begin position="1184"/>
        <end position="1211"/>
    </location>
</feature>
<keyword evidence="4 10" id="KW-1133">Transmembrane helix</keyword>
<keyword evidence="12" id="KW-1185">Reference proteome</keyword>
<evidence type="ECO:0000256" key="1">
    <source>
        <dbReference type="ARBA" id="ARBA00004394"/>
    </source>
</evidence>